<dbReference type="OrthoDB" id="120976at2759"/>
<dbReference type="Gene3D" id="3.80.10.10">
    <property type="entry name" value="Ribonuclease Inhibitor"/>
    <property type="match status" value="1"/>
</dbReference>
<evidence type="ECO:0000256" key="5">
    <source>
        <dbReference type="ARBA" id="ARBA00022801"/>
    </source>
</evidence>
<gene>
    <name evidence="12" type="primary">NLRC3</name>
    <name evidence="12" type="ORF">AMEX_G27897</name>
</gene>
<dbReference type="Pfam" id="PF05729">
    <property type="entry name" value="NACHT"/>
    <property type="match status" value="1"/>
</dbReference>
<dbReference type="InterPro" id="IPR041267">
    <property type="entry name" value="NLRP_HD2"/>
</dbReference>
<dbReference type="SUPFAM" id="SSF52540">
    <property type="entry name" value="P-loop containing nucleoside triphosphate hydrolases"/>
    <property type="match status" value="1"/>
</dbReference>
<dbReference type="AlphaFoldDB" id="A0A8T2KRY9"/>
<evidence type="ECO:0000259" key="11">
    <source>
        <dbReference type="PROSITE" id="PS50837"/>
    </source>
</evidence>
<sequence>MVPAQQLLLSHREVLLDWLSVNPTPLLRWLADAGVLTPEQYRVLLQRSPANRVANVLEQVCKSQQSSRAFLQVLHSVQSYYCTQLQDWTLQHCPQTPPPSPPTPPSPRTGTGTARPKTGRTKSPLSKLFTRGKSKEYTIPKDEVDSPKPQVNLKTPVVKVSLSAHKNTVLHRTERLMCYSEGEGQDSSSQAHIDIRYTDLFVTEDDELSNEGHEYFKQASRQSPIYPHQTYRLIHPRDLLNPDPKTGSIPKRVKVKGIAGIGKSVAMQRLLYEWALGKHLQTFSCVFDLRFRELNLIDGPISLRELLSSRFLYLKNVLTHLFECATSLLFILDGLDEFRHRLDWTAEDRDLTVDSQISVSELLVALVKGNLLPQSSVILTTRPSTDAPKCFFQHWCVVLGFQEKHVEEYTMKFYKDPVAAKKVFSYMVKNDNLYALSFIPLYCYIICAALAEFFSTDSNDGQSLDLNPPRTVSEVYYYYLYTTIKHHALKDNTDASSPKPKILTLVKEQLMNLGRLAYNNLLRNRILFDKEDLEKFGLDLRGIRSTFLCQILVSVENEKEMEMFSFFHLTLQEYLAALFCVVSVSGHVEILTGLNYWCFGKLQPPAKSPPLTVDPMPAGDHLEPYRVENLQMFTRFFAGLVRARLTRLLDGMVENDLAGDDEGMTLLSQLGDWFQSQFKKTELTNQTALNLLHCLMELHLPEVTSRVAPEIRSLCLFKMKLSVVDCAAIHYVLQFSTHSLEELNVGYSNIGNKGFSRLGPILHRCESLYLRYNCLGTDAAIKESAVLKSDDCQVKKLFMCGNKVGPEGAQALWAALEHNQTVEEIYLDITGITETGTENLVQCLSKNTALKNLTVVGNELGEAGWARLRELGRLRPDLRIIGHFVEDLELLEAYLGWVEEIQEDREQMDSVKNVDALQSVLKGLWLSEGTGENAVKAKELETKILQLLESSELSALRAK</sequence>
<evidence type="ECO:0000256" key="9">
    <source>
        <dbReference type="ARBA" id="ARBA00023233"/>
    </source>
</evidence>
<feature type="region of interest" description="Disordered" evidence="10">
    <location>
        <begin position="93"/>
        <end position="150"/>
    </location>
</feature>
<keyword evidence="9" id="KW-1271">Inflammasome</keyword>
<feature type="compositionally biased region" description="Pro residues" evidence="10">
    <location>
        <begin position="95"/>
        <end position="107"/>
    </location>
</feature>
<dbReference type="InterPro" id="IPR027417">
    <property type="entry name" value="P-loop_NTPase"/>
</dbReference>
<keyword evidence="4" id="KW-0547">Nucleotide-binding</keyword>
<dbReference type="Pfam" id="PF17779">
    <property type="entry name" value="WHD_NOD2"/>
    <property type="match status" value="1"/>
</dbReference>
<feature type="compositionally biased region" description="Basic and acidic residues" evidence="10">
    <location>
        <begin position="133"/>
        <end position="146"/>
    </location>
</feature>
<dbReference type="GO" id="GO:0050729">
    <property type="term" value="P:positive regulation of inflammatory response"/>
    <property type="evidence" value="ECO:0007669"/>
    <property type="project" value="TreeGrafter"/>
</dbReference>
<accession>A0A8T2KRY9</accession>
<dbReference type="GO" id="GO:0005737">
    <property type="term" value="C:cytoplasm"/>
    <property type="evidence" value="ECO:0007669"/>
    <property type="project" value="TreeGrafter"/>
</dbReference>
<evidence type="ECO:0000256" key="10">
    <source>
        <dbReference type="SAM" id="MobiDB-lite"/>
    </source>
</evidence>
<dbReference type="Pfam" id="PF17776">
    <property type="entry name" value="NLRC4_HD2"/>
    <property type="match status" value="1"/>
</dbReference>
<comment type="subcellular location">
    <subcellularLocation>
        <location evidence="1">Inflammasome</location>
    </subcellularLocation>
</comment>
<evidence type="ECO:0000256" key="6">
    <source>
        <dbReference type="ARBA" id="ARBA00022840"/>
    </source>
</evidence>
<dbReference type="GO" id="GO:0005524">
    <property type="term" value="F:ATP binding"/>
    <property type="evidence" value="ECO:0007669"/>
    <property type="project" value="UniProtKB-KW"/>
</dbReference>
<dbReference type="InterPro" id="IPR011029">
    <property type="entry name" value="DEATH-like_dom_sf"/>
</dbReference>
<comment type="caution">
    <text evidence="12">The sequence shown here is derived from an EMBL/GenBank/DDBJ whole genome shotgun (WGS) entry which is preliminary data.</text>
</comment>
<name>A0A8T2KRY9_ASTMX</name>
<dbReference type="InterPro" id="IPR032675">
    <property type="entry name" value="LRR_dom_sf"/>
</dbReference>
<dbReference type="PANTHER" id="PTHR45690">
    <property type="entry name" value="NACHT, LRR AND PYD DOMAINS-CONTAINING PROTEIN 12"/>
    <property type="match status" value="1"/>
</dbReference>
<dbReference type="EMBL" id="JAICCE010000026">
    <property type="protein sequence ID" value="KAG9259581.1"/>
    <property type="molecule type" value="Genomic_DNA"/>
</dbReference>
<keyword evidence="7" id="KW-0832">Ubl conjugation</keyword>
<dbReference type="SUPFAM" id="SSF52047">
    <property type="entry name" value="RNI-like"/>
    <property type="match status" value="1"/>
</dbReference>
<evidence type="ECO:0000256" key="3">
    <source>
        <dbReference type="ARBA" id="ARBA00022737"/>
    </source>
</evidence>
<evidence type="ECO:0000256" key="8">
    <source>
        <dbReference type="ARBA" id="ARBA00023198"/>
    </source>
</evidence>
<evidence type="ECO:0000256" key="2">
    <source>
        <dbReference type="ARBA" id="ARBA00022490"/>
    </source>
</evidence>
<reference evidence="12 13" key="1">
    <citation type="submission" date="2021-07" db="EMBL/GenBank/DDBJ databases">
        <authorList>
            <person name="Imarazene B."/>
            <person name="Zahm M."/>
            <person name="Klopp C."/>
            <person name="Cabau C."/>
            <person name="Beille S."/>
            <person name="Jouanno E."/>
            <person name="Castinel A."/>
            <person name="Lluch J."/>
            <person name="Gil L."/>
            <person name="Kuchtly C."/>
            <person name="Lopez Roques C."/>
            <person name="Donnadieu C."/>
            <person name="Parrinello H."/>
            <person name="Journot L."/>
            <person name="Du K."/>
            <person name="Schartl M."/>
            <person name="Retaux S."/>
            <person name="Guiguen Y."/>
        </authorList>
    </citation>
    <scope>NUCLEOTIDE SEQUENCE [LARGE SCALE GENOMIC DNA]</scope>
    <source>
        <strain evidence="12">Pach_M1</strain>
        <tissue evidence="12">Testis</tissue>
    </source>
</reference>
<keyword evidence="3" id="KW-0677">Repeat</keyword>
<feature type="domain" description="NACHT" evidence="11">
    <location>
        <begin position="251"/>
        <end position="384"/>
    </location>
</feature>
<dbReference type="SMART" id="SM00368">
    <property type="entry name" value="LRR_RI"/>
    <property type="match status" value="5"/>
</dbReference>
<dbReference type="PANTHER" id="PTHR45690:SF19">
    <property type="entry name" value="NACHT, LRR AND PYD DOMAINS-CONTAINING PROTEIN 3"/>
    <property type="match status" value="1"/>
</dbReference>
<dbReference type="InterPro" id="IPR041075">
    <property type="entry name" value="NOD1/2_WH"/>
</dbReference>
<evidence type="ECO:0000313" key="13">
    <source>
        <dbReference type="Proteomes" id="UP000752171"/>
    </source>
</evidence>
<evidence type="ECO:0000256" key="1">
    <source>
        <dbReference type="ARBA" id="ARBA00004110"/>
    </source>
</evidence>
<dbReference type="Gene3D" id="1.10.533.10">
    <property type="entry name" value="Death Domain, Fas"/>
    <property type="match status" value="1"/>
</dbReference>
<dbReference type="InterPro" id="IPR050637">
    <property type="entry name" value="NLRP_innate_immun_reg"/>
</dbReference>
<dbReference type="InterPro" id="IPR007111">
    <property type="entry name" value="NACHT_NTPase"/>
</dbReference>
<keyword evidence="6" id="KW-0067">ATP-binding</keyword>
<dbReference type="Gene3D" id="3.40.50.300">
    <property type="entry name" value="P-loop containing nucleotide triphosphate hydrolases"/>
    <property type="match status" value="1"/>
</dbReference>
<evidence type="ECO:0000256" key="4">
    <source>
        <dbReference type="ARBA" id="ARBA00022741"/>
    </source>
</evidence>
<organism evidence="12 13">
    <name type="scientific">Astyanax mexicanus</name>
    <name type="common">Blind cave fish</name>
    <name type="synonym">Astyanax fasciatus mexicanus</name>
    <dbReference type="NCBI Taxonomy" id="7994"/>
    <lineage>
        <taxon>Eukaryota</taxon>
        <taxon>Metazoa</taxon>
        <taxon>Chordata</taxon>
        <taxon>Craniata</taxon>
        <taxon>Vertebrata</taxon>
        <taxon>Euteleostomi</taxon>
        <taxon>Actinopterygii</taxon>
        <taxon>Neopterygii</taxon>
        <taxon>Teleostei</taxon>
        <taxon>Ostariophysi</taxon>
        <taxon>Characiformes</taxon>
        <taxon>Characoidei</taxon>
        <taxon>Acestrorhamphidae</taxon>
        <taxon>Acestrorhamphinae</taxon>
        <taxon>Astyanax</taxon>
    </lineage>
</organism>
<evidence type="ECO:0000256" key="7">
    <source>
        <dbReference type="ARBA" id="ARBA00022843"/>
    </source>
</evidence>
<evidence type="ECO:0000313" key="12">
    <source>
        <dbReference type="EMBL" id="KAG9259581.1"/>
    </source>
</evidence>
<keyword evidence="5" id="KW-0378">Hydrolase</keyword>
<protein>
    <submittedName>
        <fullName evidence="12">NLR family CARD domain-containing protein 3-like isoform X1</fullName>
    </submittedName>
</protein>
<keyword evidence="2" id="KW-0963">Cytoplasm</keyword>
<keyword evidence="8" id="KW-0395">Inflammatory response</keyword>
<proteinExistence type="predicted"/>
<dbReference type="Proteomes" id="UP000752171">
    <property type="component" value="Unassembled WGS sequence"/>
</dbReference>
<dbReference type="PROSITE" id="PS50837">
    <property type="entry name" value="NACHT"/>
    <property type="match status" value="1"/>
</dbReference>